<evidence type="ECO:0000313" key="2">
    <source>
        <dbReference type="EMBL" id="MBW90587.1"/>
    </source>
</evidence>
<protein>
    <recommendedName>
        <fullName evidence="3">Secreted protein</fullName>
    </recommendedName>
</protein>
<keyword evidence="1" id="KW-0732">Signal</keyword>
<name>A0A2P2JB10_RHIMU</name>
<reference evidence="2" key="1">
    <citation type="submission" date="2018-02" db="EMBL/GenBank/DDBJ databases">
        <title>Rhizophora mucronata_Transcriptome.</title>
        <authorList>
            <person name="Meera S.P."/>
            <person name="Sreeshan A."/>
            <person name="Augustine A."/>
        </authorList>
    </citation>
    <scope>NUCLEOTIDE SEQUENCE</scope>
    <source>
        <tissue evidence="2">Leaf</tissue>
    </source>
</reference>
<feature type="chain" id="PRO_5015180792" description="Secreted protein" evidence="1">
    <location>
        <begin position="28"/>
        <end position="64"/>
    </location>
</feature>
<accession>A0A2P2JB10</accession>
<evidence type="ECO:0008006" key="3">
    <source>
        <dbReference type="Google" id="ProtNLM"/>
    </source>
</evidence>
<sequence>MLVSTPVDRGLLLIVLFRSLALSPSHTRTDDALVCPTRCICFVCLAGQRSNYAQRGRRCHTAYD</sequence>
<organism evidence="2">
    <name type="scientific">Rhizophora mucronata</name>
    <name type="common">Asiatic mangrove</name>
    <dbReference type="NCBI Taxonomy" id="61149"/>
    <lineage>
        <taxon>Eukaryota</taxon>
        <taxon>Viridiplantae</taxon>
        <taxon>Streptophyta</taxon>
        <taxon>Embryophyta</taxon>
        <taxon>Tracheophyta</taxon>
        <taxon>Spermatophyta</taxon>
        <taxon>Magnoliopsida</taxon>
        <taxon>eudicotyledons</taxon>
        <taxon>Gunneridae</taxon>
        <taxon>Pentapetalae</taxon>
        <taxon>rosids</taxon>
        <taxon>fabids</taxon>
        <taxon>Malpighiales</taxon>
        <taxon>Rhizophoraceae</taxon>
        <taxon>Rhizophora</taxon>
    </lineage>
</organism>
<dbReference type="EMBL" id="GGEC01010104">
    <property type="protein sequence ID" value="MBW90587.1"/>
    <property type="molecule type" value="Transcribed_RNA"/>
</dbReference>
<evidence type="ECO:0000256" key="1">
    <source>
        <dbReference type="SAM" id="SignalP"/>
    </source>
</evidence>
<dbReference type="AlphaFoldDB" id="A0A2P2JB10"/>
<proteinExistence type="predicted"/>
<feature type="signal peptide" evidence="1">
    <location>
        <begin position="1"/>
        <end position="27"/>
    </location>
</feature>